<proteinExistence type="predicted"/>
<reference evidence="1" key="1">
    <citation type="submission" date="2019-03" db="EMBL/GenBank/DDBJ databases">
        <authorList>
            <person name="Mank J."/>
            <person name="Almeida P."/>
        </authorList>
    </citation>
    <scope>NUCLEOTIDE SEQUENCE</scope>
    <source>
        <strain evidence="1">78183</strain>
    </source>
</reference>
<dbReference type="EMBL" id="CAADRP010001596">
    <property type="protein sequence ID" value="VFU43184.1"/>
    <property type="molecule type" value="Genomic_DNA"/>
</dbReference>
<organism evidence="1">
    <name type="scientific">Salix viminalis</name>
    <name type="common">Common osier</name>
    <name type="synonym">Basket willow</name>
    <dbReference type="NCBI Taxonomy" id="40686"/>
    <lineage>
        <taxon>Eukaryota</taxon>
        <taxon>Viridiplantae</taxon>
        <taxon>Streptophyta</taxon>
        <taxon>Embryophyta</taxon>
        <taxon>Tracheophyta</taxon>
        <taxon>Spermatophyta</taxon>
        <taxon>Magnoliopsida</taxon>
        <taxon>eudicotyledons</taxon>
        <taxon>Gunneridae</taxon>
        <taxon>Pentapetalae</taxon>
        <taxon>rosids</taxon>
        <taxon>fabids</taxon>
        <taxon>Malpighiales</taxon>
        <taxon>Salicaceae</taxon>
        <taxon>Saliceae</taxon>
        <taxon>Salix</taxon>
    </lineage>
</organism>
<name>A0A6N2LP96_SALVM</name>
<protein>
    <submittedName>
        <fullName evidence="1">Uncharacterized protein</fullName>
    </submittedName>
</protein>
<evidence type="ECO:0000313" key="1">
    <source>
        <dbReference type="EMBL" id="VFU43184.1"/>
    </source>
</evidence>
<sequence length="107" mass="11947">MSNLVRTEIDFVPEKGFELDCVKIGREVMFRPDTDTEILVHSYLISMAASLSLPGSCIANMTRNGLNPKAFMSSCWGQESGFLKSEFLEGGFLESEFLKVVSWKVNS</sequence>
<accession>A0A6N2LP96</accession>
<gene>
    <name evidence="1" type="ORF">SVIM_LOCUS262952</name>
</gene>
<dbReference type="AlphaFoldDB" id="A0A6N2LP96"/>